<dbReference type="SUPFAM" id="SSF56801">
    <property type="entry name" value="Acetyl-CoA synthetase-like"/>
    <property type="match status" value="1"/>
</dbReference>
<dbReference type="EMBL" id="VCQU01000010">
    <property type="protein sequence ID" value="NMN98350.1"/>
    <property type="molecule type" value="Genomic_DNA"/>
</dbReference>
<keyword evidence="8" id="KW-1185">Reference proteome</keyword>
<evidence type="ECO:0000256" key="1">
    <source>
        <dbReference type="ARBA" id="ARBA00006432"/>
    </source>
</evidence>
<proteinExistence type="inferred from homology"/>
<dbReference type="InterPro" id="IPR020845">
    <property type="entry name" value="AMP-binding_CS"/>
</dbReference>
<dbReference type="PROSITE" id="PS00455">
    <property type="entry name" value="AMP_BINDING"/>
    <property type="match status" value="1"/>
</dbReference>
<dbReference type="InterPro" id="IPR042099">
    <property type="entry name" value="ANL_N_sf"/>
</dbReference>
<dbReference type="InterPro" id="IPR000873">
    <property type="entry name" value="AMP-dep_synth/lig_dom"/>
</dbReference>
<keyword evidence="4" id="KW-0443">Lipid metabolism</keyword>
<reference evidence="7 8" key="1">
    <citation type="submission" date="2019-05" db="EMBL/GenBank/DDBJ databases">
        <authorList>
            <person name="Lee S.D."/>
        </authorList>
    </citation>
    <scope>NUCLEOTIDE SEQUENCE [LARGE SCALE GENOMIC DNA]</scope>
    <source>
        <strain evidence="7 8">YC2-7</strain>
    </source>
</reference>
<comment type="similarity">
    <text evidence="1">Belongs to the ATP-dependent AMP-binding enzyme family.</text>
</comment>
<accession>A0A848KPY5</accession>
<evidence type="ECO:0000256" key="2">
    <source>
        <dbReference type="ARBA" id="ARBA00022598"/>
    </source>
</evidence>
<dbReference type="PANTHER" id="PTHR43272:SF32">
    <property type="entry name" value="AMP-DEPENDENT SYNTHETASE_LIGASE DOMAIN-CONTAINING PROTEIN"/>
    <property type="match status" value="1"/>
</dbReference>
<organism evidence="7 8">
    <name type="scientific">Antrihabitans stalactiti</name>
    <dbReference type="NCBI Taxonomy" id="2584121"/>
    <lineage>
        <taxon>Bacteria</taxon>
        <taxon>Bacillati</taxon>
        <taxon>Actinomycetota</taxon>
        <taxon>Actinomycetes</taxon>
        <taxon>Mycobacteriales</taxon>
        <taxon>Nocardiaceae</taxon>
        <taxon>Antrihabitans</taxon>
    </lineage>
</organism>
<dbReference type="RefSeq" id="WP_169592504.1">
    <property type="nucleotide sequence ID" value="NZ_VCQU01000010.1"/>
</dbReference>
<evidence type="ECO:0000256" key="3">
    <source>
        <dbReference type="ARBA" id="ARBA00022832"/>
    </source>
</evidence>
<dbReference type="Pfam" id="PF00501">
    <property type="entry name" value="AMP-binding"/>
    <property type="match status" value="1"/>
</dbReference>
<evidence type="ECO:0000256" key="5">
    <source>
        <dbReference type="ARBA" id="ARBA00032875"/>
    </source>
</evidence>
<keyword evidence="2" id="KW-0436">Ligase</keyword>
<sequence>MHVLEVANNPGEAFTRALQATTLCEAFQITAAARADQVALRTVDGDISLTFAALSERVRRLTAGLAALGVRPGDTVGIMLTNRPEFHIVDLAAMHLGALPFSIYNTSAHNQIEYLFSDAGNRIVITERAFVDRVVAVRDGGTPLDMIVVVDGAPEGTLSLEEIEAHGDPDFDFDAAWSAVSPDDVLTLIYTSGTTGPPKGVELTHHNLMSQVRALQQAMPTTPGGRFVSFLPSAHIGDRWGAHYCALMIWGFTVTPHPVGGEVLDVVEQVRPTVFQPVPRIWEKAKAKLEAQLEADPNSARRALLRWAIDTGIKKTQAARDNRSLGMIFDLQASVAAALIGDRFRRMLGLEKIDWVLSGSAPTPREVFEFFSAIGIPICEVWGMSETSLAITINPRDAIREGTVGLPLPGIEVKVAEDGEMLVRGATVMRGYRNKPGQTAEAIDSDGWLHTGDIGTVDEDGYVRIVDRKKEIIINAAGKNMSPANIESRLRSSSPLIGQVACIGDGRLYNVALITLDPDAAAGRSASDPAVIAEVAAGVDLANSQLSRVEQIKKFTVLDDYWLPGSDELTPTMKVKRRNVTTKYATQIDDLYST</sequence>
<protein>
    <recommendedName>
        <fullName evidence="5">Acyl-CoA synthetase</fullName>
    </recommendedName>
</protein>
<gene>
    <name evidence="7" type="ORF">FGL95_25215</name>
</gene>
<reference evidence="7 8" key="2">
    <citation type="submission" date="2020-06" db="EMBL/GenBank/DDBJ databases">
        <title>Antribacter stalactiti gen. nov., sp. nov., a new member of the family Nacardiaceae isolated from a cave.</title>
        <authorList>
            <person name="Kim I.S."/>
        </authorList>
    </citation>
    <scope>NUCLEOTIDE SEQUENCE [LARGE SCALE GENOMIC DNA]</scope>
    <source>
        <strain evidence="7 8">YC2-7</strain>
    </source>
</reference>
<dbReference type="AlphaFoldDB" id="A0A848KPY5"/>
<evidence type="ECO:0000256" key="4">
    <source>
        <dbReference type="ARBA" id="ARBA00023098"/>
    </source>
</evidence>
<dbReference type="CDD" id="cd05907">
    <property type="entry name" value="VL_LC_FACS_like"/>
    <property type="match status" value="1"/>
</dbReference>
<dbReference type="Proteomes" id="UP000535543">
    <property type="component" value="Unassembled WGS sequence"/>
</dbReference>
<evidence type="ECO:0000313" key="7">
    <source>
        <dbReference type="EMBL" id="NMN98350.1"/>
    </source>
</evidence>
<evidence type="ECO:0000259" key="6">
    <source>
        <dbReference type="Pfam" id="PF00501"/>
    </source>
</evidence>
<dbReference type="Gene3D" id="3.40.50.12780">
    <property type="entry name" value="N-terminal domain of ligase-like"/>
    <property type="match status" value="1"/>
</dbReference>
<dbReference type="PANTHER" id="PTHR43272">
    <property type="entry name" value="LONG-CHAIN-FATTY-ACID--COA LIGASE"/>
    <property type="match status" value="1"/>
</dbReference>
<feature type="domain" description="AMP-dependent synthetase/ligase" evidence="6">
    <location>
        <begin position="28"/>
        <end position="432"/>
    </location>
</feature>
<dbReference type="GO" id="GO:0016020">
    <property type="term" value="C:membrane"/>
    <property type="evidence" value="ECO:0007669"/>
    <property type="project" value="TreeGrafter"/>
</dbReference>
<dbReference type="GO" id="GO:0004467">
    <property type="term" value="F:long-chain fatty acid-CoA ligase activity"/>
    <property type="evidence" value="ECO:0007669"/>
    <property type="project" value="TreeGrafter"/>
</dbReference>
<name>A0A848KPY5_9NOCA</name>
<dbReference type="Pfam" id="PF23562">
    <property type="entry name" value="AMP-binding_C_3"/>
    <property type="match status" value="1"/>
</dbReference>
<keyword evidence="3" id="KW-0276">Fatty acid metabolism</keyword>
<evidence type="ECO:0000313" key="8">
    <source>
        <dbReference type="Proteomes" id="UP000535543"/>
    </source>
</evidence>
<comment type="caution">
    <text evidence="7">The sequence shown here is derived from an EMBL/GenBank/DDBJ whole genome shotgun (WGS) entry which is preliminary data.</text>
</comment>